<proteinExistence type="predicted"/>
<dbReference type="GO" id="GO:0000981">
    <property type="term" value="F:DNA-binding transcription factor activity, RNA polymerase II-specific"/>
    <property type="evidence" value="ECO:0007669"/>
    <property type="project" value="InterPro"/>
</dbReference>
<name>A0AAN7BW84_9PEZI</name>
<dbReference type="PANTHER" id="PTHR38111:SF9">
    <property type="entry name" value="ZN(2)-C6 FUNGAL-TYPE DOMAIN-CONTAINING PROTEIN"/>
    <property type="match status" value="1"/>
</dbReference>
<feature type="domain" description="Zn(2)-C6 fungal-type" evidence="3">
    <location>
        <begin position="10"/>
        <end position="38"/>
    </location>
</feature>
<dbReference type="SUPFAM" id="SSF57701">
    <property type="entry name" value="Zn2/Cys6 DNA-binding domain"/>
    <property type="match status" value="1"/>
</dbReference>
<feature type="region of interest" description="Disordered" evidence="2">
    <location>
        <begin position="55"/>
        <end position="85"/>
    </location>
</feature>
<dbReference type="PROSITE" id="PS00463">
    <property type="entry name" value="ZN2_CY6_FUNGAL_1"/>
    <property type="match status" value="1"/>
</dbReference>
<reference evidence="4" key="1">
    <citation type="journal article" date="2023" name="Mol. Phylogenet. Evol.">
        <title>Genome-scale phylogeny and comparative genomics of the fungal order Sordariales.</title>
        <authorList>
            <person name="Hensen N."/>
            <person name="Bonometti L."/>
            <person name="Westerberg I."/>
            <person name="Brannstrom I.O."/>
            <person name="Guillou S."/>
            <person name="Cros-Aarteil S."/>
            <person name="Calhoun S."/>
            <person name="Haridas S."/>
            <person name="Kuo A."/>
            <person name="Mondo S."/>
            <person name="Pangilinan J."/>
            <person name="Riley R."/>
            <person name="LaButti K."/>
            <person name="Andreopoulos B."/>
            <person name="Lipzen A."/>
            <person name="Chen C."/>
            <person name="Yan M."/>
            <person name="Daum C."/>
            <person name="Ng V."/>
            <person name="Clum A."/>
            <person name="Steindorff A."/>
            <person name="Ohm R.A."/>
            <person name="Martin F."/>
            <person name="Silar P."/>
            <person name="Natvig D.O."/>
            <person name="Lalanne C."/>
            <person name="Gautier V."/>
            <person name="Ament-Velasquez S.L."/>
            <person name="Kruys A."/>
            <person name="Hutchinson M.I."/>
            <person name="Powell A.J."/>
            <person name="Barry K."/>
            <person name="Miller A.N."/>
            <person name="Grigoriev I.V."/>
            <person name="Debuchy R."/>
            <person name="Gladieux P."/>
            <person name="Hiltunen Thoren M."/>
            <person name="Johannesson H."/>
        </authorList>
    </citation>
    <scope>NUCLEOTIDE SEQUENCE</scope>
    <source>
        <strain evidence="4">CBS 990.96</strain>
    </source>
</reference>
<organism evidence="4 5">
    <name type="scientific">Podospora fimiseda</name>
    <dbReference type="NCBI Taxonomy" id="252190"/>
    <lineage>
        <taxon>Eukaryota</taxon>
        <taxon>Fungi</taxon>
        <taxon>Dikarya</taxon>
        <taxon>Ascomycota</taxon>
        <taxon>Pezizomycotina</taxon>
        <taxon>Sordariomycetes</taxon>
        <taxon>Sordariomycetidae</taxon>
        <taxon>Sordariales</taxon>
        <taxon>Podosporaceae</taxon>
        <taxon>Podospora</taxon>
    </lineage>
</organism>
<dbReference type="InterPro" id="IPR053178">
    <property type="entry name" value="Osmoadaptation_assoc"/>
</dbReference>
<keyword evidence="5" id="KW-1185">Reference proteome</keyword>
<protein>
    <recommendedName>
        <fullName evidence="3">Zn(2)-C6 fungal-type domain-containing protein</fullName>
    </recommendedName>
</protein>
<dbReference type="GO" id="GO:0008270">
    <property type="term" value="F:zinc ion binding"/>
    <property type="evidence" value="ECO:0007669"/>
    <property type="project" value="InterPro"/>
</dbReference>
<reference evidence="4" key="2">
    <citation type="submission" date="2023-05" db="EMBL/GenBank/DDBJ databases">
        <authorList>
            <consortium name="Lawrence Berkeley National Laboratory"/>
            <person name="Steindorff A."/>
            <person name="Hensen N."/>
            <person name="Bonometti L."/>
            <person name="Westerberg I."/>
            <person name="Brannstrom I.O."/>
            <person name="Guillou S."/>
            <person name="Cros-Aarteil S."/>
            <person name="Calhoun S."/>
            <person name="Haridas S."/>
            <person name="Kuo A."/>
            <person name="Mondo S."/>
            <person name="Pangilinan J."/>
            <person name="Riley R."/>
            <person name="Labutti K."/>
            <person name="Andreopoulos B."/>
            <person name="Lipzen A."/>
            <person name="Chen C."/>
            <person name="Yanf M."/>
            <person name="Daum C."/>
            <person name="Ng V."/>
            <person name="Clum A."/>
            <person name="Ohm R."/>
            <person name="Martin F."/>
            <person name="Silar P."/>
            <person name="Natvig D."/>
            <person name="Lalanne C."/>
            <person name="Gautier V."/>
            <person name="Ament-Velasquez S.L."/>
            <person name="Kruys A."/>
            <person name="Hutchinson M.I."/>
            <person name="Powell A.J."/>
            <person name="Barry K."/>
            <person name="Miller A.N."/>
            <person name="Grigoriev I.V."/>
            <person name="Debuchy R."/>
            <person name="Gladieux P."/>
            <person name="Thoren M.H."/>
            <person name="Johannesson H."/>
        </authorList>
    </citation>
    <scope>NUCLEOTIDE SEQUENCE</scope>
    <source>
        <strain evidence="4">CBS 990.96</strain>
    </source>
</reference>
<evidence type="ECO:0000313" key="5">
    <source>
        <dbReference type="Proteomes" id="UP001301958"/>
    </source>
</evidence>
<dbReference type="EMBL" id="MU865296">
    <property type="protein sequence ID" value="KAK4230811.1"/>
    <property type="molecule type" value="Genomic_DNA"/>
</dbReference>
<dbReference type="InterPro" id="IPR001138">
    <property type="entry name" value="Zn2Cys6_DnaBD"/>
</dbReference>
<dbReference type="CDD" id="cd00067">
    <property type="entry name" value="GAL4"/>
    <property type="match status" value="1"/>
</dbReference>
<dbReference type="PANTHER" id="PTHR38111">
    <property type="entry name" value="ZN(2)-C6 FUNGAL-TYPE DOMAIN-CONTAINING PROTEIN-RELATED"/>
    <property type="match status" value="1"/>
</dbReference>
<evidence type="ECO:0000256" key="2">
    <source>
        <dbReference type="SAM" id="MobiDB-lite"/>
    </source>
</evidence>
<evidence type="ECO:0000313" key="4">
    <source>
        <dbReference type="EMBL" id="KAK4230811.1"/>
    </source>
</evidence>
<dbReference type="Proteomes" id="UP001301958">
    <property type="component" value="Unassembled WGS sequence"/>
</dbReference>
<dbReference type="Gene3D" id="4.10.240.10">
    <property type="entry name" value="Zn(2)-C6 fungal-type DNA-binding domain"/>
    <property type="match status" value="1"/>
</dbReference>
<dbReference type="PROSITE" id="PS50048">
    <property type="entry name" value="ZN2_CY6_FUNGAL_2"/>
    <property type="match status" value="1"/>
</dbReference>
<sequence length="511" mass="56903">MVGVPGKFKGCNTCRARRVKCDNERPFCRKCTDSGRECAGYERETVFIIGTIQDQGRCSSHPPRVVKSNKGKSSSRSAEPEGLELVPTQPLRPAWDDLISVSSRDRNYQIQIAALHTDLTAVSRTFASDNGQDWPIKPVFVSFPPYQTPADVSLGSGNGFQVSSQCLVHLAGPDNGQGSGTRATTDSVCVFLYQHNNSIFYNTGQTQWKSTQSQTNTIKRMGPASFKTFPNHHFFARVYRPNAISTALLNSTSTFLSNPEWLSTPFENHPKSTFDGLLDVLTKLPTLFVRTDRLLIPQDQTISRRLLAQDLLSAFVDIDLQLSQWLATLPSPTPYWITEPTAYSQIPFSEAFAFCDNQTALSMIYYWAACVLFWPRCWRLYWTIFEQPVDAGYIGGGQVDIPPSLQGFDPMRYSLKEVREMAGNVCRGLDWALGGGAQPDLLGWVLDVVRNFYGGLGMESMGLNMGMGIGGHVDGALELGWCEGFRGKLLARGREVQDVVMARRWVDFASY</sequence>
<evidence type="ECO:0000256" key="1">
    <source>
        <dbReference type="ARBA" id="ARBA00023242"/>
    </source>
</evidence>
<dbReference type="Pfam" id="PF00172">
    <property type="entry name" value="Zn_clus"/>
    <property type="match status" value="1"/>
</dbReference>
<dbReference type="InterPro" id="IPR036864">
    <property type="entry name" value="Zn2-C6_fun-type_DNA-bd_sf"/>
</dbReference>
<comment type="caution">
    <text evidence="4">The sequence shown here is derived from an EMBL/GenBank/DDBJ whole genome shotgun (WGS) entry which is preliminary data.</text>
</comment>
<accession>A0AAN7BW84</accession>
<evidence type="ECO:0000259" key="3">
    <source>
        <dbReference type="PROSITE" id="PS50048"/>
    </source>
</evidence>
<dbReference type="SMART" id="SM00066">
    <property type="entry name" value="GAL4"/>
    <property type="match status" value="1"/>
</dbReference>
<keyword evidence="1" id="KW-0539">Nucleus</keyword>
<gene>
    <name evidence="4" type="ORF">QBC38DRAFT_514414</name>
</gene>
<dbReference type="AlphaFoldDB" id="A0AAN7BW84"/>